<organism evidence="4 5">
    <name type="scientific">Anguilla anguilla</name>
    <name type="common">European freshwater eel</name>
    <name type="synonym">Muraena anguilla</name>
    <dbReference type="NCBI Taxonomy" id="7936"/>
    <lineage>
        <taxon>Eukaryota</taxon>
        <taxon>Metazoa</taxon>
        <taxon>Chordata</taxon>
        <taxon>Craniata</taxon>
        <taxon>Vertebrata</taxon>
        <taxon>Euteleostomi</taxon>
        <taxon>Actinopterygii</taxon>
        <taxon>Neopterygii</taxon>
        <taxon>Teleostei</taxon>
        <taxon>Anguilliformes</taxon>
        <taxon>Anguillidae</taxon>
        <taxon>Anguilla</taxon>
    </lineage>
</organism>
<dbReference type="PANTHER" id="PTHR16489">
    <property type="entry name" value="GH11727P"/>
    <property type="match status" value="1"/>
</dbReference>
<feature type="compositionally biased region" description="Low complexity" evidence="2">
    <location>
        <begin position="405"/>
        <end position="417"/>
    </location>
</feature>
<feature type="domain" description="Protein phosphatase 1 regulatory subunit 15A/B C-terminal" evidence="3">
    <location>
        <begin position="533"/>
        <end position="566"/>
    </location>
</feature>
<evidence type="ECO:0000313" key="5">
    <source>
        <dbReference type="Proteomes" id="UP001044222"/>
    </source>
</evidence>
<protein>
    <recommendedName>
        <fullName evidence="3">Protein phosphatase 1 regulatory subunit 15A/B C-terminal domain-containing protein</fullName>
    </recommendedName>
</protein>
<comment type="similarity">
    <text evidence="1">Belongs to the PPP1R15 family.</text>
</comment>
<comment type="caution">
    <text evidence="4">The sequence shown here is derived from an EMBL/GenBank/DDBJ whole genome shotgun (WGS) entry which is preliminary data.</text>
</comment>
<dbReference type="Proteomes" id="UP001044222">
    <property type="component" value="Chromosome 11"/>
</dbReference>
<evidence type="ECO:0000259" key="3">
    <source>
        <dbReference type="Pfam" id="PF10488"/>
    </source>
</evidence>
<proteinExistence type="inferred from homology"/>
<feature type="compositionally biased region" description="Basic and acidic residues" evidence="2">
    <location>
        <begin position="324"/>
        <end position="335"/>
    </location>
</feature>
<dbReference type="GO" id="GO:0000164">
    <property type="term" value="C:protein phosphatase type 1 complex"/>
    <property type="evidence" value="ECO:0007669"/>
    <property type="project" value="TreeGrafter"/>
</dbReference>
<evidence type="ECO:0000313" key="4">
    <source>
        <dbReference type="EMBL" id="KAG5839164.1"/>
    </source>
</evidence>
<keyword evidence="5" id="KW-1185">Reference proteome</keyword>
<dbReference type="Pfam" id="PF10488">
    <property type="entry name" value="PP1c_bdg"/>
    <property type="match status" value="2"/>
</dbReference>
<dbReference type="InterPro" id="IPR019523">
    <property type="entry name" value="Prot_Pase1_reg-su15A/B_C"/>
</dbReference>
<sequence length="580" mass="63302">MDTIMEGPERTSDKTAVQRSEGGGMLILPWTKQILCVLWEHLRLLLHVVYYSFLAVFQMFRLEVHLRITDEAGHPRVQHVSASGGPAESFFLNSLFDGNGSVFMPGSGSLSKRGVNTYAGASHAGALLSSFGAEDLCLSLVDDFVIRAQESLSDDTHDDFCLGHHPAWKRNGPADWEVRVTEECQREAEACCSSGKTVEVEEAVPDRDAAVENSDSFWDEEEEEEAGKEFDEEESQALWDSFSKSSDPEAVPDLDAAVEKDDSFWDEEEEEEAGGEFDEKESRALWDSFSKSSDPYNPLSFSACISTSSDNESERNEGGYASEGSDRDSAKRSAGDRPAPQPFRKSHPDWVRPGSDSEGDWDSSDDSGGEDDDDEVEEENERLWELFANPPDPYNPLHFTACAASSSSGSGSSSSSGPKGSPWRRVPSLPPDVPHSPGQAQKGAWRPRAAESQAPKAAFAKETPEETLLCPGLPGAPQEADPVEEAGKRSRNASPNGRETRPKKGAILAAGAGARHVGVVLRHAGGAEGTLGRDGPGQGRFQRRIQETEQAIGYCLHQSHREKMLDCLTRRQNMAPVLRL</sequence>
<dbReference type="AlphaFoldDB" id="A0A9D3LY67"/>
<evidence type="ECO:0000256" key="2">
    <source>
        <dbReference type="SAM" id="MobiDB-lite"/>
    </source>
</evidence>
<dbReference type="GO" id="GO:0051246">
    <property type="term" value="P:regulation of protein metabolic process"/>
    <property type="evidence" value="ECO:0007669"/>
    <property type="project" value="UniProtKB-ARBA"/>
</dbReference>
<feature type="compositionally biased region" description="Acidic residues" evidence="2">
    <location>
        <begin position="264"/>
        <end position="279"/>
    </location>
</feature>
<dbReference type="PANTHER" id="PTHR16489:SF11">
    <property type="entry name" value="PROTEIN PHOSPHATASE 1 REGULATORY SUBUNIT 15B"/>
    <property type="match status" value="1"/>
</dbReference>
<reference evidence="4" key="1">
    <citation type="submission" date="2021-01" db="EMBL/GenBank/DDBJ databases">
        <title>A chromosome-scale assembly of European eel, Anguilla anguilla.</title>
        <authorList>
            <person name="Henkel C."/>
            <person name="Jong-Raadsen S.A."/>
            <person name="Dufour S."/>
            <person name="Weltzien F.-A."/>
            <person name="Palstra A.P."/>
            <person name="Pelster B."/>
            <person name="Spaink H.P."/>
            <person name="Van Den Thillart G.E."/>
            <person name="Jansen H."/>
            <person name="Zahm M."/>
            <person name="Klopp C."/>
            <person name="Cedric C."/>
            <person name="Louis A."/>
            <person name="Berthelot C."/>
            <person name="Parey E."/>
            <person name="Roest Crollius H."/>
            <person name="Montfort J."/>
            <person name="Robinson-Rechavi M."/>
            <person name="Bucao C."/>
            <person name="Bouchez O."/>
            <person name="Gislard M."/>
            <person name="Lluch J."/>
            <person name="Milhes M."/>
            <person name="Lampietro C."/>
            <person name="Lopez Roques C."/>
            <person name="Donnadieu C."/>
            <person name="Braasch I."/>
            <person name="Desvignes T."/>
            <person name="Postlethwait J."/>
            <person name="Bobe J."/>
            <person name="Guiguen Y."/>
            <person name="Dirks R."/>
        </authorList>
    </citation>
    <scope>NUCLEOTIDE SEQUENCE</scope>
    <source>
        <strain evidence="4">Tag_6206</strain>
        <tissue evidence="4">Liver</tissue>
    </source>
</reference>
<feature type="domain" description="Protein phosphatase 1 regulatory subunit 15A/B C-terminal" evidence="3">
    <location>
        <begin position="266"/>
        <end position="323"/>
    </location>
</feature>
<gene>
    <name evidence="4" type="ORF">ANANG_G00202030</name>
</gene>
<evidence type="ECO:0000256" key="1">
    <source>
        <dbReference type="ARBA" id="ARBA00010161"/>
    </source>
</evidence>
<dbReference type="EMBL" id="JAFIRN010000011">
    <property type="protein sequence ID" value="KAG5839164.1"/>
    <property type="molecule type" value="Genomic_DNA"/>
</dbReference>
<dbReference type="GO" id="GO:0034976">
    <property type="term" value="P:response to endoplasmic reticulum stress"/>
    <property type="evidence" value="ECO:0007669"/>
    <property type="project" value="TreeGrafter"/>
</dbReference>
<dbReference type="GO" id="GO:0019888">
    <property type="term" value="F:protein phosphatase regulator activity"/>
    <property type="evidence" value="ECO:0007669"/>
    <property type="project" value="TreeGrafter"/>
</dbReference>
<feature type="compositionally biased region" description="Polar residues" evidence="2">
    <location>
        <begin position="289"/>
        <end position="310"/>
    </location>
</feature>
<accession>A0A9D3LY67</accession>
<dbReference type="InterPro" id="IPR051254">
    <property type="entry name" value="PPP1R15"/>
</dbReference>
<feature type="region of interest" description="Disordered" evidence="2">
    <location>
        <begin position="195"/>
        <end position="502"/>
    </location>
</feature>
<feature type="compositionally biased region" description="Acidic residues" evidence="2">
    <location>
        <begin position="217"/>
        <end position="235"/>
    </location>
</feature>
<name>A0A9D3LY67_ANGAN</name>
<feature type="compositionally biased region" description="Acidic residues" evidence="2">
    <location>
        <begin position="357"/>
        <end position="380"/>
    </location>
</feature>
<dbReference type="GO" id="GO:0005783">
    <property type="term" value="C:endoplasmic reticulum"/>
    <property type="evidence" value="ECO:0007669"/>
    <property type="project" value="TreeGrafter"/>
</dbReference>